<keyword evidence="1" id="KW-0732">Signal</keyword>
<dbReference type="PROSITE" id="PS51272">
    <property type="entry name" value="SLH"/>
    <property type="match status" value="1"/>
</dbReference>
<dbReference type="STRING" id="209880.SAMN02910343_00959"/>
<accession>A0A1G5VX32</accession>
<dbReference type="AlphaFoldDB" id="A0A1G5VX32"/>
<keyword evidence="4" id="KW-1185">Reference proteome</keyword>
<dbReference type="GeneID" id="87755985"/>
<name>A0A1G5VX32_9FIRM</name>
<dbReference type="InterPro" id="IPR001119">
    <property type="entry name" value="SLH_dom"/>
</dbReference>
<feature type="signal peptide" evidence="1">
    <location>
        <begin position="1"/>
        <end position="21"/>
    </location>
</feature>
<evidence type="ECO:0000313" key="3">
    <source>
        <dbReference type="EMBL" id="SDA50274.1"/>
    </source>
</evidence>
<sequence>MKKGVVLAVLLAGVLGGSVGAANPFSDVSSSDWAYQAVADLSDEGIVDGYPDGTFRGQKNVTRYELAQIVARLMAKEDEYSTSQRAIIEKLAYALADELDTMGVRVSTLESRIGNVLWSGDARMRMVQGYDWEGKKDSAFDGRMRIRAHAEVNDSTYVEGRLRTDMDFMHTGEDDNSTDTYMDNLYVRHTFGDSTSLKLGKFDKFSGQTGLFYDGQVRGLEASYTANDNLQFTAGYGRFKDWGNVEVGYGRISGDNGSIAYNVEYYQGNGRVTVGDAFGKDTEEAINELLAPYGVSAPALEVKDFARIWGGGLTLRADEDFSVFGDYYKNVKYEGKPVLWTAGFQWGHTDLNKPGTSRFSTQYVSAEDGSYIAGTTLDVSDVLDRSVGLGSINPDFLGITDDGYLIVEPILRGTSTEKLTFWLAKGDVVLTKNVNLHGEYAFHISAKDEDDHRDNLASVSLQYTF</sequence>
<evidence type="ECO:0000313" key="4">
    <source>
        <dbReference type="Proteomes" id="UP000199689"/>
    </source>
</evidence>
<dbReference type="PANTHER" id="PTHR43308">
    <property type="entry name" value="OUTER MEMBRANE PROTEIN ALPHA-RELATED"/>
    <property type="match status" value="1"/>
</dbReference>
<protein>
    <submittedName>
        <fullName evidence="3">S-layer homology domain-containing protein</fullName>
    </submittedName>
</protein>
<dbReference type="SUPFAM" id="SSF56935">
    <property type="entry name" value="Porins"/>
    <property type="match status" value="1"/>
</dbReference>
<dbReference type="InterPro" id="IPR051465">
    <property type="entry name" value="Cell_Envelope_Struct_Comp"/>
</dbReference>
<dbReference type="OrthoDB" id="5845122at2"/>
<dbReference type="Pfam" id="PF00395">
    <property type="entry name" value="SLH"/>
    <property type="match status" value="1"/>
</dbReference>
<dbReference type="RefSeq" id="WP_091364421.1">
    <property type="nucleotide sequence ID" value="NZ_FMXA01000010.1"/>
</dbReference>
<dbReference type="Proteomes" id="UP000199689">
    <property type="component" value="Unassembled WGS sequence"/>
</dbReference>
<organism evidence="3 4">
    <name type="scientific">Allisonella histaminiformans</name>
    <dbReference type="NCBI Taxonomy" id="209880"/>
    <lineage>
        <taxon>Bacteria</taxon>
        <taxon>Bacillati</taxon>
        <taxon>Bacillota</taxon>
        <taxon>Negativicutes</taxon>
        <taxon>Veillonellales</taxon>
        <taxon>Veillonellaceae</taxon>
        <taxon>Allisonella</taxon>
    </lineage>
</organism>
<evidence type="ECO:0000256" key="1">
    <source>
        <dbReference type="SAM" id="SignalP"/>
    </source>
</evidence>
<evidence type="ECO:0000259" key="2">
    <source>
        <dbReference type="PROSITE" id="PS51272"/>
    </source>
</evidence>
<feature type="domain" description="SLH" evidence="2">
    <location>
        <begin position="21"/>
        <end position="84"/>
    </location>
</feature>
<feature type="chain" id="PRO_5011602685" evidence="1">
    <location>
        <begin position="22"/>
        <end position="465"/>
    </location>
</feature>
<gene>
    <name evidence="3" type="ORF">SAMN02910343_00959</name>
</gene>
<dbReference type="EMBL" id="FMXA01000010">
    <property type="protein sequence ID" value="SDA50274.1"/>
    <property type="molecule type" value="Genomic_DNA"/>
</dbReference>
<reference evidence="3 4" key="1">
    <citation type="submission" date="2016-10" db="EMBL/GenBank/DDBJ databases">
        <authorList>
            <person name="de Groot N.N."/>
        </authorList>
    </citation>
    <scope>NUCLEOTIDE SEQUENCE [LARGE SCALE GENOMIC DNA]</scope>
    <source>
        <strain evidence="3 4">DSM 15230</strain>
    </source>
</reference>
<proteinExistence type="predicted"/>